<comment type="caution">
    <text evidence="1">The sequence shown here is derived from an EMBL/GenBank/DDBJ whole genome shotgun (WGS) entry which is preliminary data.</text>
</comment>
<accession>A0A1J5PDS2</accession>
<protein>
    <submittedName>
        <fullName evidence="1">Uncharacterized protein</fullName>
    </submittedName>
</protein>
<organism evidence="1">
    <name type="scientific">mine drainage metagenome</name>
    <dbReference type="NCBI Taxonomy" id="410659"/>
    <lineage>
        <taxon>unclassified sequences</taxon>
        <taxon>metagenomes</taxon>
        <taxon>ecological metagenomes</taxon>
    </lineage>
</organism>
<reference evidence="1" key="1">
    <citation type="submission" date="2016-10" db="EMBL/GenBank/DDBJ databases">
        <title>Sequence of Gallionella enrichment culture.</title>
        <authorList>
            <person name="Poehlein A."/>
            <person name="Muehling M."/>
            <person name="Daniel R."/>
        </authorList>
    </citation>
    <scope>NUCLEOTIDE SEQUENCE</scope>
</reference>
<dbReference type="EMBL" id="MLJW01004537">
    <property type="protein sequence ID" value="OIQ69785.1"/>
    <property type="molecule type" value="Genomic_DNA"/>
</dbReference>
<dbReference type="AlphaFoldDB" id="A0A1J5PDS2"/>
<name>A0A1J5PDS2_9ZZZZ</name>
<proteinExistence type="predicted"/>
<sequence>MHIVACTQRSVRVDQKFGNHEQADAFDTLGCSGHTGQHQMDDVFSHVVLTPGDENFGAGNLVAAIGLRLGAGAYGGQIAAGLRFGQVHGSGPLAADELFKIHRIKFVGAGRQQRF</sequence>
<evidence type="ECO:0000313" key="1">
    <source>
        <dbReference type="EMBL" id="OIQ69785.1"/>
    </source>
</evidence>
<gene>
    <name evidence="1" type="ORF">GALL_486120</name>
</gene>